<dbReference type="GO" id="GO:0033615">
    <property type="term" value="P:mitochondrial proton-transporting ATP synthase complex assembly"/>
    <property type="evidence" value="ECO:0007669"/>
    <property type="project" value="TreeGrafter"/>
</dbReference>
<dbReference type="PANTHER" id="PTHR21013">
    <property type="entry name" value="ATP SYNTHASE MITOCHONDRIAL F1 COMPLEX ASSEMBLY FACTOR 2/ATP12 PROTEIN, MITOCHONDRIAL PRECURSOR"/>
    <property type="match status" value="1"/>
</dbReference>
<dbReference type="STRING" id="448386.A0A2V3J1I7"/>
<feature type="region of interest" description="Disordered" evidence="6">
    <location>
        <begin position="16"/>
        <end position="41"/>
    </location>
</feature>
<evidence type="ECO:0000256" key="6">
    <source>
        <dbReference type="SAM" id="MobiDB-lite"/>
    </source>
</evidence>
<dbReference type="SUPFAM" id="SSF160909">
    <property type="entry name" value="ATP12-like"/>
    <property type="match status" value="1"/>
</dbReference>
<dbReference type="OrthoDB" id="5673at2759"/>
<dbReference type="PANTHER" id="PTHR21013:SF10">
    <property type="entry name" value="ATP SYNTHASE MITOCHONDRIAL F1 COMPLEX ASSEMBLY FACTOR 2"/>
    <property type="match status" value="1"/>
</dbReference>
<evidence type="ECO:0000256" key="2">
    <source>
        <dbReference type="ARBA" id="ARBA00008231"/>
    </source>
</evidence>
<keyword evidence="3" id="KW-0809">Transit peptide</keyword>
<comment type="similarity">
    <text evidence="2">Belongs to the ATP12 family.</text>
</comment>
<evidence type="ECO:0000256" key="3">
    <source>
        <dbReference type="ARBA" id="ARBA00022946"/>
    </source>
</evidence>
<gene>
    <name evidence="7" type="ORF">BWQ96_01933</name>
</gene>
<reference evidence="7 8" key="1">
    <citation type="journal article" date="2018" name="Mol. Biol. Evol.">
        <title>Analysis of the draft genome of the red seaweed Gracilariopsis chorda provides insights into genome size evolution in Rhodophyta.</title>
        <authorList>
            <person name="Lee J."/>
            <person name="Yang E.C."/>
            <person name="Graf L."/>
            <person name="Yang J.H."/>
            <person name="Qiu H."/>
            <person name="Zel Zion U."/>
            <person name="Chan C.X."/>
            <person name="Stephens T.G."/>
            <person name="Weber A.P.M."/>
            <person name="Boo G.H."/>
            <person name="Boo S.M."/>
            <person name="Kim K.M."/>
            <person name="Shin Y."/>
            <person name="Jung M."/>
            <person name="Lee S.J."/>
            <person name="Yim H.S."/>
            <person name="Lee J.H."/>
            <person name="Bhattacharya D."/>
            <person name="Yoon H.S."/>
        </authorList>
    </citation>
    <scope>NUCLEOTIDE SEQUENCE [LARGE SCALE GENOMIC DNA]</scope>
    <source>
        <strain evidence="7 8">SKKU-2015</strain>
        <tissue evidence="7">Whole body</tissue>
    </source>
</reference>
<evidence type="ECO:0000313" key="8">
    <source>
        <dbReference type="Proteomes" id="UP000247409"/>
    </source>
</evidence>
<protein>
    <submittedName>
        <fullName evidence="7">ATP synthase mitochondrial F1 complex assembly factor 2</fullName>
    </submittedName>
</protein>
<dbReference type="Proteomes" id="UP000247409">
    <property type="component" value="Unassembled WGS sequence"/>
</dbReference>
<dbReference type="EMBL" id="NBIV01000015">
    <property type="protein sequence ID" value="PXF48244.1"/>
    <property type="molecule type" value="Genomic_DNA"/>
</dbReference>
<dbReference type="Pfam" id="PF07542">
    <property type="entry name" value="ATP12"/>
    <property type="match status" value="1"/>
</dbReference>
<comment type="caution">
    <text evidence="7">The sequence shown here is derived from an EMBL/GenBank/DDBJ whole genome shotgun (WGS) entry which is preliminary data.</text>
</comment>
<comment type="subcellular location">
    <subcellularLocation>
        <location evidence="1">Mitochondrion</location>
    </subcellularLocation>
</comment>
<accession>A0A2V3J1I7</accession>
<evidence type="ECO:0000256" key="1">
    <source>
        <dbReference type="ARBA" id="ARBA00004173"/>
    </source>
</evidence>
<dbReference type="AlphaFoldDB" id="A0A2V3J1I7"/>
<sequence>MPAAVPVWHQLARSCATTSRSATPSSSAAPRTTDSSGLGPRRFYERVTVEPAPSSVDKENGNVFGGFVVHLDGKSALTSARNLLQAQSRTLAIALAGEWDAQQDRLRPSSMPLTRLLAASLDVVQHDKQRFQDNILRFVHTDSFALRADYPRELVSRQNELLEPVEEHLKQLGIHYRIVRGALEATQEQKTVDAIRDIVKQLDHLQLAAMDSAASCGKSAAVAVAMWHGLDAGQATNAARSEEVWQAEIWGTVEGGHDLDHADVCVRMNAAELVFRCAGLHREPEPS</sequence>
<dbReference type="Gene3D" id="3.30.2180.10">
    <property type="entry name" value="ATP12-like"/>
    <property type="match status" value="1"/>
</dbReference>
<dbReference type="InterPro" id="IPR023335">
    <property type="entry name" value="ATP12_ortho_dom_sf"/>
</dbReference>
<name>A0A2V3J1I7_9FLOR</name>
<keyword evidence="5" id="KW-0143">Chaperone</keyword>
<dbReference type="GO" id="GO:0005739">
    <property type="term" value="C:mitochondrion"/>
    <property type="evidence" value="ECO:0007669"/>
    <property type="project" value="UniProtKB-SubCell"/>
</dbReference>
<organism evidence="7 8">
    <name type="scientific">Gracilariopsis chorda</name>
    <dbReference type="NCBI Taxonomy" id="448386"/>
    <lineage>
        <taxon>Eukaryota</taxon>
        <taxon>Rhodophyta</taxon>
        <taxon>Florideophyceae</taxon>
        <taxon>Rhodymeniophycidae</taxon>
        <taxon>Gracilariales</taxon>
        <taxon>Gracilariaceae</taxon>
        <taxon>Gracilariopsis</taxon>
    </lineage>
</organism>
<feature type="compositionally biased region" description="Low complexity" evidence="6">
    <location>
        <begin position="16"/>
        <end position="36"/>
    </location>
</feature>
<evidence type="ECO:0000256" key="5">
    <source>
        <dbReference type="ARBA" id="ARBA00023186"/>
    </source>
</evidence>
<dbReference type="InterPro" id="IPR042272">
    <property type="entry name" value="ATP12_ATP_synth-F1-assembly_N"/>
</dbReference>
<dbReference type="InterPro" id="IPR011419">
    <property type="entry name" value="ATP12_ATP_synth-F1-assembly"/>
</dbReference>
<keyword evidence="4" id="KW-0496">Mitochondrion</keyword>
<dbReference type="Gene3D" id="1.10.3580.10">
    <property type="entry name" value="ATP12 ATPase"/>
    <property type="match status" value="1"/>
</dbReference>
<evidence type="ECO:0000256" key="4">
    <source>
        <dbReference type="ARBA" id="ARBA00023128"/>
    </source>
</evidence>
<evidence type="ECO:0000313" key="7">
    <source>
        <dbReference type="EMBL" id="PXF48244.1"/>
    </source>
</evidence>
<keyword evidence="8" id="KW-1185">Reference proteome</keyword>
<proteinExistence type="inferred from homology"/>